<feature type="transmembrane region" description="Helical" evidence="11">
    <location>
        <begin position="131"/>
        <end position="153"/>
    </location>
</feature>
<dbReference type="GO" id="GO:0050291">
    <property type="term" value="F:sphingosine N-acyltransferase activity"/>
    <property type="evidence" value="ECO:0007669"/>
    <property type="project" value="InterPro"/>
</dbReference>
<dbReference type="PIRSF" id="PIRSF005225">
    <property type="entry name" value="LAG1_LAC1"/>
    <property type="match status" value="1"/>
</dbReference>
<evidence type="ECO:0000259" key="12">
    <source>
        <dbReference type="PROSITE" id="PS50922"/>
    </source>
</evidence>
<feature type="transmembrane region" description="Helical" evidence="11">
    <location>
        <begin position="174"/>
        <end position="199"/>
    </location>
</feature>
<evidence type="ECO:0000256" key="11">
    <source>
        <dbReference type="SAM" id="Phobius"/>
    </source>
</evidence>
<feature type="region of interest" description="Disordered" evidence="10">
    <location>
        <begin position="390"/>
        <end position="418"/>
    </location>
</feature>
<evidence type="ECO:0000256" key="10">
    <source>
        <dbReference type="SAM" id="MobiDB-lite"/>
    </source>
</evidence>
<reference evidence="13 14" key="1">
    <citation type="submission" date="2018-11" db="EMBL/GenBank/DDBJ databases">
        <title>Genome sequence of Saitozyma podzolica DSM 27192.</title>
        <authorList>
            <person name="Aliyu H."/>
            <person name="Gorte O."/>
            <person name="Ochsenreither K."/>
        </authorList>
    </citation>
    <scope>NUCLEOTIDE SEQUENCE [LARGE SCALE GENOMIC DNA]</scope>
    <source>
        <strain evidence="13 14">DSM 27192</strain>
    </source>
</reference>
<dbReference type="Pfam" id="PF03798">
    <property type="entry name" value="TRAM_LAG1_CLN8"/>
    <property type="match status" value="1"/>
</dbReference>
<name>A0A427YCC1_9TREE</name>
<dbReference type="PROSITE" id="PS50922">
    <property type="entry name" value="TLC"/>
    <property type="match status" value="1"/>
</dbReference>
<keyword evidence="14" id="KW-1185">Reference proteome</keyword>
<comment type="subcellular location">
    <subcellularLocation>
        <location evidence="1">Endoplasmic reticulum membrane</location>
        <topology evidence="1">Multi-pass membrane protein</topology>
    </subcellularLocation>
</comment>
<feature type="transmembrane region" description="Helical" evidence="11">
    <location>
        <begin position="249"/>
        <end position="265"/>
    </location>
</feature>
<dbReference type="InterPro" id="IPR006634">
    <property type="entry name" value="TLC-dom"/>
</dbReference>
<gene>
    <name evidence="13" type="ORF">EHS25_002841</name>
</gene>
<feature type="compositionally biased region" description="Polar residues" evidence="10">
    <location>
        <begin position="13"/>
        <end position="34"/>
    </location>
</feature>
<dbReference type="PANTHER" id="PTHR12560">
    <property type="entry name" value="LONGEVITY ASSURANCE FACTOR 1 LAG1"/>
    <property type="match status" value="1"/>
</dbReference>
<keyword evidence="8" id="KW-0325">Glycoprotein</keyword>
<proteinExistence type="inferred from homology"/>
<feature type="region of interest" description="Disordered" evidence="10">
    <location>
        <begin position="1"/>
        <end position="53"/>
    </location>
</feature>
<dbReference type="SMART" id="SM00724">
    <property type="entry name" value="TLC"/>
    <property type="match status" value="1"/>
</dbReference>
<dbReference type="GO" id="GO:0005789">
    <property type="term" value="C:endoplasmic reticulum membrane"/>
    <property type="evidence" value="ECO:0007669"/>
    <property type="project" value="UniProtKB-SubCell"/>
</dbReference>
<evidence type="ECO:0000256" key="8">
    <source>
        <dbReference type="ARBA" id="ARBA00023180"/>
    </source>
</evidence>
<evidence type="ECO:0000256" key="7">
    <source>
        <dbReference type="ARBA" id="ARBA00023136"/>
    </source>
</evidence>
<evidence type="ECO:0000256" key="3">
    <source>
        <dbReference type="ARBA" id="ARBA00022679"/>
    </source>
</evidence>
<organism evidence="13 14">
    <name type="scientific">Saitozyma podzolica</name>
    <dbReference type="NCBI Taxonomy" id="1890683"/>
    <lineage>
        <taxon>Eukaryota</taxon>
        <taxon>Fungi</taxon>
        <taxon>Dikarya</taxon>
        <taxon>Basidiomycota</taxon>
        <taxon>Agaricomycotina</taxon>
        <taxon>Tremellomycetes</taxon>
        <taxon>Tremellales</taxon>
        <taxon>Trimorphomycetaceae</taxon>
        <taxon>Saitozyma</taxon>
    </lineage>
</organism>
<sequence>MSTTKPEHRRRSSSITSALKQVPLNQQSTNQMPTSEIKPLSGPPRPRRKPDDLPELYHSKGLWNDLKTGRWMLIPSSSFLLMLLPVTLYLNHNLLTHYGILGHGTANPFACLLFPQGRLPNGKYTKAWTDFLFLAYYIIFWSFVRQFVTIHVLRPLAKSLGIKGGKIMRFTEQGYAVFYFGILGVCGIYVMRGLPTWWYKTEHFWLEYPHRQMTLELKTYYLMQAAYWLQQTIILAAKIEKPRKDFKELVAHHIVTLWLIGWSYTVHLTYIGVSIFVTMDVSDIFLAFAKCVNYVNEDASAPVFAVFVCVWTYFRHYLNLFILWSVWNQFELIPVSERQLFSPLDDIWMAPWMKWQIFIPILLLQFINLFWYFLILRILFRAVFSAGLKDERSDDEDEGEAEPSTGEKVKAVKGKKAE</sequence>
<keyword evidence="6 11" id="KW-1133">Transmembrane helix</keyword>
<evidence type="ECO:0000256" key="9">
    <source>
        <dbReference type="PROSITE-ProRule" id="PRU00205"/>
    </source>
</evidence>
<comment type="caution">
    <text evidence="13">The sequence shown here is derived from an EMBL/GenBank/DDBJ whole genome shotgun (WGS) entry which is preliminary data.</text>
</comment>
<feature type="transmembrane region" description="Helical" evidence="11">
    <location>
        <begin position="301"/>
        <end position="327"/>
    </location>
</feature>
<dbReference type="PANTHER" id="PTHR12560:SF11">
    <property type="entry name" value="CERAMIDE SYNTHASE LAC1-RELATED"/>
    <property type="match status" value="1"/>
</dbReference>
<evidence type="ECO:0000313" key="13">
    <source>
        <dbReference type="EMBL" id="RSH88614.1"/>
    </source>
</evidence>
<dbReference type="EMBL" id="RSCD01000016">
    <property type="protein sequence ID" value="RSH88614.1"/>
    <property type="molecule type" value="Genomic_DNA"/>
</dbReference>
<evidence type="ECO:0000256" key="4">
    <source>
        <dbReference type="ARBA" id="ARBA00022692"/>
    </source>
</evidence>
<keyword evidence="7 9" id="KW-0472">Membrane</keyword>
<evidence type="ECO:0000256" key="6">
    <source>
        <dbReference type="ARBA" id="ARBA00022989"/>
    </source>
</evidence>
<keyword evidence="4 9" id="KW-0812">Transmembrane</keyword>
<feature type="compositionally biased region" description="Basic and acidic residues" evidence="10">
    <location>
        <begin position="405"/>
        <end position="418"/>
    </location>
</feature>
<evidence type="ECO:0000313" key="14">
    <source>
        <dbReference type="Proteomes" id="UP000279259"/>
    </source>
</evidence>
<dbReference type="InterPro" id="IPR016439">
    <property type="entry name" value="Lag1/Lac1-like"/>
</dbReference>
<dbReference type="AlphaFoldDB" id="A0A427YCC1"/>
<dbReference type="STRING" id="1890683.A0A427YCC1"/>
<dbReference type="OrthoDB" id="3053196at2759"/>
<feature type="transmembrane region" description="Helical" evidence="11">
    <location>
        <begin position="71"/>
        <end position="90"/>
    </location>
</feature>
<accession>A0A427YCC1</accession>
<protein>
    <recommendedName>
        <fullName evidence="12">TLC domain-containing protein</fullName>
    </recommendedName>
</protein>
<evidence type="ECO:0000256" key="2">
    <source>
        <dbReference type="ARBA" id="ARBA00009808"/>
    </source>
</evidence>
<comment type="similarity">
    <text evidence="2">Belongs to the sphingosine N-acyltransferase family.</text>
</comment>
<keyword evidence="5" id="KW-0256">Endoplasmic reticulum</keyword>
<feature type="transmembrane region" description="Helical" evidence="11">
    <location>
        <begin position="357"/>
        <end position="380"/>
    </location>
</feature>
<feature type="domain" description="TLC" evidence="12">
    <location>
        <begin position="165"/>
        <end position="384"/>
    </location>
</feature>
<evidence type="ECO:0000256" key="5">
    <source>
        <dbReference type="ARBA" id="ARBA00022824"/>
    </source>
</evidence>
<keyword evidence="3" id="KW-0808">Transferase</keyword>
<evidence type="ECO:0000256" key="1">
    <source>
        <dbReference type="ARBA" id="ARBA00004477"/>
    </source>
</evidence>
<dbReference type="Proteomes" id="UP000279259">
    <property type="component" value="Unassembled WGS sequence"/>
</dbReference>
<dbReference type="GO" id="GO:0046513">
    <property type="term" value="P:ceramide biosynthetic process"/>
    <property type="evidence" value="ECO:0007669"/>
    <property type="project" value="InterPro"/>
</dbReference>